<comment type="caution">
    <text evidence="2">The sequence shown here is derived from an EMBL/GenBank/DDBJ whole genome shotgun (WGS) entry which is preliminary data.</text>
</comment>
<organism evidence="2 3">
    <name type="scientific">Thyridium curvatum</name>
    <dbReference type="NCBI Taxonomy" id="1093900"/>
    <lineage>
        <taxon>Eukaryota</taxon>
        <taxon>Fungi</taxon>
        <taxon>Dikarya</taxon>
        <taxon>Ascomycota</taxon>
        <taxon>Pezizomycotina</taxon>
        <taxon>Sordariomycetes</taxon>
        <taxon>Sordariomycetidae</taxon>
        <taxon>Thyridiales</taxon>
        <taxon>Thyridiaceae</taxon>
        <taxon>Thyridium</taxon>
    </lineage>
</organism>
<protein>
    <recommendedName>
        <fullName evidence="1">Heterokaryon incompatibility domain-containing protein</fullName>
    </recommendedName>
</protein>
<dbReference type="RefSeq" id="XP_030999578.1">
    <property type="nucleotide sequence ID" value="XM_031137215.1"/>
</dbReference>
<dbReference type="AlphaFoldDB" id="A0A507BD73"/>
<evidence type="ECO:0000259" key="1">
    <source>
        <dbReference type="Pfam" id="PF06985"/>
    </source>
</evidence>
<dbReference type="Proteomes" id="UP000319257">
    <property type="component" value="Unassembled WGS sequence"/>
</dbReference>
<dbReference type="EMBL" id="SKBQ01000012">
    <property type="protein sequence ID" value="TPX17867.1"/>
    <property type="molecule type" value="Genomic_DNA"/>
</dbReference>
<dbReference type="PANTHER" id="PTHR33112:SF8">
    <property type="entry name" value="HETEROKARYON INCOMPATIBILITY DOMAIN-CONTAINING PROTEIN"/>
    <property type="match status" value="1"/>
</dbReference>
<dbReference type="InterPro" id="IPR010730">
    <property type="entry name" value="HET"/>
</dbReference>
<sequence length="748" mass="83355">MIGLAIFGGDRLLRAYADQLKDMDPRKHVSSPITSCSFCSSVSPKVKRVALERDVVQSLRFKNGKAWHCAYMHTPGADGPAKLAASASAGCPMCKILVAALDAAEPFWAIGGAFTSRGHNMLLNRTGNQSGPPPEGITMVVRNEGELIVADGQKQAGLYWKYGEYGQAREAVNETADCEANMKLAYSWLSMCLYEHDTCGIDSDDEFLPARLIDLGDPGHDEVAPRLVETKGESCMMQQRQYITLSYCWGTDRGKTVPKTVRDNLQDHLHGISLMSLPKTFRDAMSVVKELGYRYIWIDSLCIVQDDRQDFERECSQMHLVYSQAQCTIVAADSPDGDGGCFLPRDVDGIRPLSLTLKNMNIQYQRIGIMDIIFGRFDNDPDSGSVTIYPNFGPWIKSVERGPVFRRGWCLQERELSPRVLHYTHNRLLWECRECNAAEDSRHMDKKETTNPQMAGHLSTNRVMDTQGTYTYSNTPNRVKAQIHKWDHLVEMFSRRQLSVPTDKLPAVSGLAALFHSRSSGEDTYLAGIWKSNILKGIAWIPKRPSPPIPLRASEWPPPPADGGSPSWSWASHSGEVVHCGESWYSTGWGSVIGEDGKETWARLPLEVEVLDESVQHASEDMFGRVSGGSLVLSGWTARLTLSEDDWVAVEEGVSPISNKQYFHKGYNVCVYFDEDIDCLPATDFLILQLGNGKSARGTHSRANNGLVLLRSSGGREAYRRVGLFDLTGQKAQIAFLDVRTRKEVRIE</sequence>
<gene>
    <name evidence="2" type="ORF">E0L32_002968</name>
</gene>
<keyword evidence="3" id="KW-1185">Reference proteome</keyword>
<dbReference type="STRING" id="1093900.A0A507BD73"/>
<dbReference type="Pfam" id="PF06985">
    <property type="entry name" value="HET"/>
    <property type="match status" value="1"/>
</dbReference>
<dbReference type="InParanoid" id="A0A507BD73"/>
<accession>A0A507BD73</accession>
<name>A0A507BD73_9PEZI</name>
<evidence type="ECO:0000313" key="3">
    <source>
        <dbReference type="Proteomes" id="UP000319257"/>
    </source>
</evidence>
<dbReference type="PANTHER" id="PTHR33112">
    <property type="entry name" value="DOMAIN PROTEIN, PUTATIVE-RELATED"/>
    <property type="match status" value="1"/>
</dbReference>
<feature type="domain" description="Heterokaryon incompatibility" evidence="1">
    <location>
        <begin position="242"/>
        <end position="413"/>
    </location>
</feature>
<reference evidence="2 3" key="1">
    <citation type="submission" date="2019-06" db="EMBL/GenBank/DDBJ databases">
        <title>Draft genome sequence of the filamentous fungus Phialemoniopsis curvata isolated from diesel fuel.</title>
        <authorList>
            <person name="Varaljay V.A."/>
            <person name="Lyon W.J."/>
            <person name="Crouch A.L."/>
            <person name="Drake C.E."/>
            <person name="Hollomon J.M."/>
            <person name="Nadeau L.J."/>
            <person name="Nunn H.S."/>
            <person name="Stevenson B.S."/>
            <person name="Bojanowski C.L."/>
            <person name="Crookes-Goodson W.J."/>
        </authorList>
    </citation>
    <scope>NUCLEOTIDE SEQUENCE [LARGE SCALE GENOMIC DNA]</scope>
    <source>
        <strain evidence="2 3">D216</strain>
    </source>
</reference>
<proteinExistence type="predicted"/>
<dbReference type="GeneID" id="41970415"/>
<dbReference type="OrthoDB" id="5347061at2759"/>
<evidence type="ECO:0000313" key="2">
    <source>
        <dbReference type="EMBL" id="TPX17867.1"/>
    </source>
</evidence>